<keyword evidence="3 6" id="KW-0812">Transmembrane</keyword>
<feature type="transmembrane region" description="Helical" evidence="6">
    <location>
        <begin position="74"/>
        <end position="92"/>
    </location>
</feature>
<reference evidence="7" key="1">
    <citation type="journal article" date="2020" name="Biotechnol. Biofuels">
        <title>New insights from the biogas microbiome by comprehensive genome-resolved metagenomics of nearly 1600 species originating from multiple anaerobic digesters.</title>
        <authorList>
            <person name="Campanaro S."/>
            <person name="Treu L."/>
            <person name="Rodriguez-R L.M."/>
            <person name="Kovalovszki A."/>
            <person name="Ziels R.M."/>
            <person name="Maus I."/>
            <person name="Zhu X."/>
            <person name="Kougias P.G."/>
            <person name="Basile A."/>
            <person name="Luo G."/>
            <person name="Schluter A."/>
            <person name="Konstantinidis K.T."/>
            <person name="Angelidaki I."/>
        </authorList>
    </citation>
    <scope>NUCLEOTIDE SEQUENCE</scope>
    <source>
        <strain evidence="7">AS06rmzACSIP_7</strain>
    </source>
</reference>
<protein>
    <submittedName>
        <fullName evidence="7">Flippase-like domain-containing protein</fullName>
    </submittedName>
</protein>
<dbReference type="GO" id="GO:0005886">
    <property type="term" value="C:plasma membrane"/>
    <property type="evidence" value="ECO:0007669"/>
    <property type="project" value="UniProtKB-SubCell"/>
</dbReference>
<feature type="transmembrane region" description="Helical" evidence="6">
    <location>
        <begin position="285"/>
        <end position="308"/>
    </location>
</feature>
<dbReference type="EMBL" id="JAAYEE010000005">
    <property type="protein sequence ID" value="NLW33886.1"/>
    <property type="molecule type" value="Genomic_DNA"/>
</dbReference>
<proteinExistence type="predicted"/>
<evidence type="ECO:0000256" key="5">
    <source>
        <dbReference type="ARBA" id="ARBA00023136"/>
    </source>
</evidence>
<evidence type="ECO:0000256" key="3">
    <source>
        <dbReference type="ARBA" id="ARBA00022692"/>
    </source>
</evidence>
<dbReference type="NCBIfam" id="TIGR00374">
    <property type="entry name" value="flippase-like domain"/>
    <property type="match status" value="1"/>
</dbReference>
<reference evidence="7" key="2">
    <citation type="submission" date="2020-01" db="EMBL/GenBank/DDBJ databases">
        <authorList>
            <person name="Campanaro S."/>
        </authorList>
    </citation>
    <scope>NUCLEOTIDE SEQUENCE</scope>
    <source>
        <strain evidence="7">AS06rmzACSIP_7</strain>
    </source>
</reference>
<name>A0A971RZF6_9BACT</name>
<evidence type="ECO:0000313" key="8">
    <source>
        <dbReference type="Proteomes" id="UP000777265"/>
    </source>
</evidence>
<feature type="transmembrane region" description="Helical" evidence="6">
    <location>
        <begin position="236"/>
        <end position="254"/>
    </location>
</feature>
<feature type="transmembrane region" description="Helical" evidence="6">
    <location>
        <begin position="207"/>
        <end position="230"/>
    </location>
</feature>
<keyword evidence="4 6" id="KW-1133">Transmembrane helix</keyword>
<evidence type="ECO:0000313" key="7">
    <source>
        <dbReference type="EMBL" id="NLW33886.1"/>
    </source>
</evidence>
<comment type="subcellular location">
    <subcellularLocation>
        <location evidence="1">Cell membrane</location>
        <topology evidence="1">Multi-pass membrane protein</topology>
    </subcellularLocation>
</comment>
<sequence length="335" mass="37964">MRKGNILTIAGFITSIVLLYFSLKDIRYQNILLTLEMADFRFLFVPLAFIGISVTLCSFRWSRITGSGIRFRDTFIALLIGLFVNNVLPARIGELARAYVLSKRKGLSFTFSLSTVLVDRFFDLTGLLLLTFIFFPRHSLPPAVSRAIYFLVALMILCIALILLLSRERFANTIAVGFHKIRRPLFSKLALRIMTIQENLKRISSPFNLLCFVVISFITWLAMSTALYFVTLALGVHVEFMYIPFVCALLNMGLTVPSSPGYVGVYQFLLVYLLSIFGVPKHEGFAVSIIYHAAWYIPYNIVGFAFLLKEHLKIKEIRKLKDDSKPEIGDAETPG</sequence>
<gene>
    <name evidence="7" type="ORF">GXY80_00190</name>
</gene>
<feature type="transmembrane region" description="Helical" evidence="6">
    <location>
        <begin position="261"/>
        <end position="279"/>
    </location>
</feature>
<dbReference type="PANTHER" id="PTHR39087">
    <property type="entry name" value="UPF0104 MEMBRANE PROTEIN MJ1595"/>
    <property type="match status" value="1"/>
</dbReference>
<feature type="transmembrane region" description="Helical" evidence="6">
    <location>
        <begin position="113"/>
        <end position="135"/>
    </location>
</feature>
<comment type="caution">
    <text evidence="7">The sequence shown here is derived from an EMBL/GenBank/DDBJ whole genome shotgun (WGS) entry which is preliminary data.</text>
</comment>
<organism evidence="7 8">
    <name type="scientific">Syntrophorhabdus aromaticivorans</name>
    <dbReference type="NCBI Taxonomy" id="328301"/>
    <lineage>
        <taxon>Bacteria</taxon>
        <taxon>Pseudomonadati</taxon>
        <taxon>Thermodesulfobacteriota</taxon>
        <taxon>Syntrophorhabdia</taxon>
        <taxon>Syntrophorhabdales</taxon>
        <taxon>Syntrophorhabdaceae</taxon>
        <taxon>Syntrophorhabdus</taxon>
    </lineage>
</organism>
<dbReference type="Pfam" id="PF03706">
    <property type="entry name" value="LPG_synthase_TM"/>
    <property type="match status" value="1"/>
</dbReference>
<evidence type="ECO:0000256" key="4">
    <source>
        <dbReference type="ARBA" id="ARBA00022989"/>
    </source>
</evidence>
<keyword evidence="2" id="KW-1003">Cell membrane</keyword>
<feature type="transmembrane region" description="Helical" evidence="6">
    <location>
        <begin position="43"/>
        <end position="62"/>
    </location>
</feature>
<feature type="transmembrane region" description="Helical" evidence="6">
    <location>
        <begin position="6"/>
        <end position="23"/>
    </location>
</feature>
<dbReference type="Proteomes" id="UP000777265">
    <property type="component" value="Unassembled WGS sequence"/>
</dbReference>
<evidence type="ECO:0000256" key="2">
    <source>
        <dbReference type="ARBA" id="ARBA00022475"/>
    </source>
</evidence>
<accession>A0A971RZF6</accession>
<dbReference type="InterPro" id="IPR022791">
    <property type="entry name" value="L-PG_synthase/AglD"/>
</dbReference>
<dbReference type="PANTHER" id="PTHR39087:SF2">
    <property type="entry name" value="UPF0104 MEMBRANE PROTEIN MJ1595"/>
    <property type="match status" value="1"/>
</dbReference>
<evidence type="ECO:0000256" key="1">
    <source>
        <dbReference type="ARBA" id="ARBA00004651"/>
    </source>
</evidence>
<feature type="transmembrane region" description="Helical" evidence="6">
    <location>
        <begin position="147"/>
        <end position="165"/>
    </location>
</feature>
<keyword evidence="5 6" id="KW-0472">Membrane</keyword>
<dbReference type="AlphaFoldDB" id="A0A971RZF6"/>
<evidence type="ECO:0000256" key="6">
    <source>
        <dbReference type="SAM" id="Phobius"/>
    </source>
</evidence>